<gene>
    <name evidence="2" type="ORF">FSZ31_02495</name>
</gene>
<dbReference type="InterPro" id="IPR005586">
    <property type="entry name" value="ABC_trans_aux"/>
</dbReference>
<accession>A0A5C6UM91</accession>
<reference evidence="2 3" key="1">
    <citation type="submission" date="2019-08" db="EMBL/GenBank/DDBJ databases">
        <title>Sphingorhabdus soil sp. nov., isolated from arctic soil.</title>
        <authorList>
            <person name="Liu Y."/>
        </authorList>
    </citation>
    <scope>NUCLEOTIDE SEQUENCE [LARGE SCALE GENOMIC DNA]</scope>
    <source>
        <strain evidence="2 3">D-2Q-5-6</strain>
    </source>
</reference>
<name>A0A5C6UM91_9SPHN</name>
<evidence type="ECO:0000313" key="2">
    <source>
        <dbReference type="EMBL" id="TXC73630.1"/>
    </source>
</evidence>
<dbReference type="AlphaFoldDB" id="A0A5C6UM91"/>
<proteinExistence type="predicted"/>
<dbReference type="RefSeq" id="WP_147121466.1">
    <property type="nucleotide sequence ID" value="NZ_VOPY01000001.1"/>
</dbReference>
<keyword evidence="3" id="KW-1185">Reference proteome</keyword>
<protein>
    <submittedName>
        <fullName evidence="2">ABC transporter</fullName>
    </submittedName>
</protein>
<organism evidence="2 3">
    <name type="scientific">Flavisphingopyxis soli</name>
    <dbReference type="NCBI Taxonomy" id="2601267"/>
    <lineage>
        <taxon>Bacteria</taxon>
        <taxon>Pseudomonadati</taxon>
        <taxon>Pseudomonadota</taxon>
        <taxon>Alphaproteobacteria</taxon>
        <taxon>Sphingomonadales</taxon>
        <taxon>Sphingopyxidaceae</taxon>
        <taxon>Flavisphingopyxis</taxon>
    </lineage>
</organism>
<dbReference type="OrthoDB" id="7391077at2"/>
<evidence type="ECO:0000259" key="1">
    <source>
        <dbReference type="Pfam" id="PF03886"/>
    </source>
</evidence>
<dbReference type="EMBL" id="VOPY01000001">
    <property type="protein sequence ID" value="TXC73630.1"/>
    <property type="molecule type" value="Genomic_DNA"/>
</dbReference>
<feature type="domain" description="ABC-type transport auxiliary lipoprotein component" evidence="1">
    <location>
        <begin position="44"/>
        <end position="195"/>
    </location>
</feature>
<sequence length="201" mass="20996">MTRMMFRSTLRPLLVAALPLALAGCISFGAKPPPYLLSLTPDAQLDAGATASGPAVGAITVLTPEIPQKLSTPRVPVRANATEIAYVEGAQWVDTPHRLFRRLLSETIAAKTGRLVLDEGQGVADPGTRLAGDLVDFDVDATAMQAVVTYDATLVIGDNVSKRRFQSRVPIAAVEPQGVGIALNTAANAVAGEVAAWIGGR</sequence>
<dbReference type="PROSITE" id="PS51257">
    <property type="entry name" value="PROKAR_LIPOPROTEIN"/>
    <property type="match status" value="1"/>
</dbReference>
<dbReference type="Gene3D" id="3.40.50.10610">
    <property type="entry name" value="ABC-type transport auxiliary lipoprotein component"/>
    <property type="match status" value="1"/>
</dbReference>
<evidence type="ECO:0000313" key="3">
    <source>
        <dbReference type="Proteomes" id="UP000321129"/>
    </source>
</evidence>
<comment type="caution">
    <text evidence="2">The sequence shown here is derived from an EMBL/GenBank/DDBJ whole genome shotgun (WGS) entry which is preliminary data.</text>
</comment>
<dbReference type="SUPFAM" id="SSF159594">
    <property type="entry name" value="XCC0632-like"/>
    <property type="match status" value="1"/>
</dbReference>
<dbReference type="Pfam" id="PF03886">
    <property type="entry name" value="ABC_trans_aux"/>
    <property type="match status" value="1"/>
</dbReference>
<dbReference type="Proteomes" id="UP000321129">
    <property type="component" value="Unassembled WGS sequence"/>
</dbReference>